<evidence type="ECO:0000256" key="1">
    <source>
        <dbReference type="SAM" id="SignalP"/>
    </source>
</evidence>
<dbReference type="AlphaFoldDB" id="A0AAW0T0T0"/>
<gene>
    <name evidence="2" type="ORF">O3P69_008034</name>
</gene>
<keyword evidence="1" id="KW-0732">Signal</keyword>
<name>A0AAW0T0T0_SCYPA</name>
<organism evidence="2 3">
    <name type="scientific">Scylla paramamosain</name>
    <name type="common">Mud crab</name>
    <dbReference type="NCBI Taxonomy" id="85552"/>
    <lineage>
        <taxon>Eukaryota</taxon>
        <taxon>Metazoa</taxon>
        <taxon>Ecdysozoa</taxon>
        <taxon>Arthropoda</taxon>
        <taxon>Crustacea</taxon>
        <taxon>Multicrustacea</taxon>
        <taxon>Malacostraca</taxon>
        <taxon>Eumalacostraca</taxon>
        <taxon>Eucarida</taxon>
        <taxon>Decapoda</taxon>
        <taxon>Pleocyemata</taxon>
        <taxon>Brachyura</taxon>
        <taxon>Eubrachyura</taxon>
        <taxon>Portunoidea</taxon>
        <taxon>Portunidae</taxon>
        <taxon>Portuninae</taxon>
        <taxon>Scylla</taxon>
    </lineage>
</organism>
<dbReference type="EMBL" id="JARAKH010000041">
    <property type="protein sequence ID" value="KAK8380814.1"/>
    <property type="molecule type" value="Genomic_DNA"/>
</dbReference>
<feature type="signal peptide" evidence="1">
    <location>
        <begin position="1"/>
        <end position="17"/>
    </location>
</feature>
<sequence>MLPLLLSVALVVFQGHAATHHVTPCTLEAARPTHRPHPTPTSRYTSDVTESSAATAVQEIYLLSAPQAILQRVFQNAEDVCGRF</sequence>
<accession>A0AAW0T0T0</accession>
<evidence type="ECO:0000313" key="2">
    <source>
        <dbReference type="EMBL" id="KAK8380814.1"/>
    </source>
</evidence>
<protein>
    <recommendedName>
        <fullName evidence="4">Secreted protein</fullName>
    </recommendedName>
</protein>
<evidence type="ECO:0000313" key="3">
    <source>
        <dbReference type="Proteomes" id="UP001487740"/>
    </source>
</evidence>
<evidence type="ECO:0008006" key="4">
    <source>
        <dbReference type="Google" id="ProtNLM"/>
    </source>
</evidence>
<comment type="caution">
    <text evidence="2">The sequence shown here is derived from an EMBL/GenBank/DDBJ whole genome shotgun (WGS) entry which is preliminary data.</text>
</comment>
<reference evidence="2 3" key="1">
    <citation type="submission" date="2023-03" db="EMBL/GenBank/DDBJ databases">
        <title>High-quality genome of Scylla paramamosain provides insights in environmental adaptation.</title>
        <authorList>
            <person name="Zhang L."/>
        </authorList>
    </citation>
    <scope>NUCLEOTIDE SEQUENCE [LARGE SCALE GENOMIC DNA]</scope>
    <source>
        <strain evidence="2">LZ_2023a</strain>
        <tissue evidence="2">Muscle</tissue>
    </source>
</reference>
<feature type="chain" id="PRO_5043396253" description="Secreted protein" evidence="1">
    <location>
        <begin position="18"/>
        <end position="84"/>
    </location>
</feature>
<proteinExistence type="predicted"/>
<keyword evidence="3" id="KW-1185">Reference proteome</keyword>
<dbReference type="Proteomes" id="UP001487740">
    <property type="component" value="Unassembled WGS sequence"/>
</dbReference>